<dbReference type="InterPro" id="IPR029033">
    <property type="entry name" value="His_PPase_superfam"/>
</dbReference>
<reference evidence="1 2" key="1">
    <citation type="submission" date="2017-06" db="EMBL/GenBank/DDBJ databases">
        <title>Complete genome sequence of Paenibacillus donghaensis KCTC 13049T isolated from East Sea sediment, South Korea.</title>
        <authorList>
            <person name="Jung B.K."/>
            <person name="Hong S.-J."/>
            <person name="Shin J.-H."/>
        </authorList>
    </citation>
    <scope>NUCLEOTIDE SEQUENCE [LARGE SCALE GENOMIC DNA]</scope>
    <source>
        <strain evidence="1 2">KCTC 13049</strain>
    </source>
</reference>
<keyword evidence="2" id="KW-1185">Reference proteome</keyword>
<gene>
    <name evidence="1" type="ORF">B9T62_00355</name>
</gene>
<organism evidence="1 2">
    <name type="scientific">Paenibacillus donghaensis</name>
    <dbReference type="NCBI Taxonomy" id="414771"/>
    <lineage>
        <taxon>Bacteria</taxon>
        <taxon>Bacillati</taxon>
        <taxon>Bacillota</taxon>
        <taxon>Bacilli</taxon>
        <taxon>Bacillales</taxon>
        <taxon>Paenibacillaceae</taxon>
        <taxon>Paenibacillus</taxon>
    </lineage>
</organism>
<dbReference type="RefSeq" id="WP_087913463.1">
    <property type="nucleotide sequence ID" value="NZ_CP021780.1"/>
</dbReference>
<dbReference type="Gene3D" id="3.40.50.1240">
    <property type="entry name" value="Phosphoglycerate mutase-like"/>
    <property type="match status" value="1"/>
</dbReference>
<dbReference type="Proteomes" id="UP000249890">
    <property type="component" value="Chromosome"/>
</dbReference>
<dbReference type="KEGG" id="pdh:B9T62_00355"/>
<dbReference type="PANTHER" id="PTHR48100:SF59">
    <property type="entry name" value="ADENOSYLCOBALAMIN_ALPHA-RIBAZOLE PHOSPHATASE"/>
    <property type="match status" value="1"/>
</dbReference>
<dbReference type="EMBL" id="CP021780">
    <property type="protein sequence ID" value="ASA19438.1"/>
    <property type="molecule type" value="Genomic_DNA"/>
</dbReference>
<dbReference type="AlphaFoldDB" id="A0A2Z2KLF3"/>
<dbReference type="CDD" id="cd07067">
    <property type="entry name" value="HP_PGM_like"/>
    <property type="match status" value="1"/>
</dbReference>
<protein>
    <submittedName>
        <fullName evidence="1">Histidine phosphatase family protein</fullName>
    </submittedName>
</protein>
<dbReference type="SUPFAM" id="SSF53254">
    <property type="entry name" value="Phosphoglycerate mutase-like"/>
    <property type="match status" value="1"/>
</dbReference>
<evidence type="ECO:0000313" key="2">
    <source>
        <dbReference type="Proteomes" id="UP000249890"/>
    </source>
</evidence>
<dbReference type="OrthoDB" id="2185101at2"/>
<accession>A0A2Z2KLF3</accession>
<dbReference type="PANTHER" id="PTHR48100">
    <property type="entry name" value="BROAD-SPECIFICITY PHOSPHATASE YOR283W-RELATED"/>
    <property type="match status" value="1"/>
</dbReference>
<dbReference type="GO" id="GO:0016791">
    <property type="term" value="F:phosphatase activity"/>
    <property type="evidence" value="ECO:0007669"/>
    <property type="project" value="TreeGrafter"/>
</dbReference>
<evidence type="ECO:0000313" key="1">
    <source>
        <dbReference type="EMBL" id="ASA19438.1"/>
    </source>
</evidence>
<dbReference type="InterPro" id="IPR050275">
    <property type="entry name" value="PGM_Phosphatase"/>
</dbReference>
<dbReference type="Pfam" id="PF00300">
    <property type="entry name" value="His_Phos_1"/>
    <property type="match status" value="1"/>
</dbReference>
<sequence>MKTYIYMVRHGDSPKGVGLEERTRELSTKGMADAHKVMDVLAQEGISYFYSSPYIRAVQTIEALAEAMGSSLVLEEDLREMRFMEGNRPLQHMFADPDFALTGGESARMWTERAVRVLRQILVNHRGERIAVGTHGAVMTLMMRYWDEQYGLDFVRQTSKPDIYKLEFREEQLLQVERIVLPAS</sequence>
<proteinExistence type="predicted"/>
<name>A0A2Z2KLF3_9BACL</name>
<dbReference type="GO" id="GO:0005737">
    <property type="term" value="C:cytoplasm"/>
    <property type="evidence" value="ECO:0007669"/>
    <property type="project" value="TreeGrafter"/>
</dbReference>
<dbReference type="InterPro" id="IPR013078">
    <property type="entry name" value="His_Pase_superF_clade-1"/>
</dbReference>